<accession>A0A0E3V5C0</accession>
<protein>
    <recommendedName>
        <fullName evidence="4">DUF5681 domain-containing protein</fullName>
    </recommendedName>
</protein>
<dbReference type="Proteomes" id="UP000033054">
    <property type="component" value="Chromosome"/>
</dbReference>
<proteinExistence type="predicted"/>
<evidence type="ECO:0000256" key="1">
    <source>
        <dbReference type="SAM" id="MobiDB-lite"/>
    </source>
</evidence>
<dbReference type="AlphaFoldDB" id="A0A0E3V5C0"/>
<dbReference type="PATRIC" id="fig|1379870.5.peg.660"/>
<name>A0A0E3V5C0_9BACT</name>
<reference evidence="2 3" key="1">
    <citation type="journal article" date="2014" name="Curr. Microbiol.">
        <title>Spirosoma radiotolerans sp. nov., a gamma-radiation-resistant bacterium isolated from gamma ray-irradiated soil.</title>
        <authorList>
            <person name="Lee J.J."/>
            <person name="Srinivasan S."/>
            <person name="Lim S."/>
            <person name="Joe M."/>
            <person name="Im S."/>
            <person name="Bae S.I."/>
            <person name="Park K.R."/>
            <person name="Han J.H."/>
            <person name="Park S.H."/>
            <person name="Joo B.M."/>
            <person name="Park S.J."/>
            <person name="Kim M.K."/>
        </authorList>
    </citation>
    <scope>NUCLEOTIDE SEQUENCE [LARGE SCALE GENOMIC DNA]</scope>
    <source>
        <strain evidence="2 3">DG5A</strain>
    </source>
</reference>
<dbReference type="STRING" id="1379870.SD10_02995"/>
<sequence>MPFPKGESGNPKGLFSAENQPAKKGRTPGKRNRSTIVKELLGQVVNMANYSKKNASLLEKMGFATNDEAEALLTAVQIIKALSGDTSAYKAIMDSSYGAPSRSIEHSGTIITNELDNLTVSELRKLRKELTSKGK</sequence>
<dbReference type="RefSeq" id="WP_046375618.1">
    <property type="nucleotide sequence ID" value="NZ_CP010429.1"/>
</dbReference>
<evidence type="ECO:0000313" key="2">
    <source>
        <dbReference type="EMBL" id="AKD54022.1"/>
    </source>
</evidence>
<dbReference type="OrthoDB" id="885133at2"/>
<evidence type="ECO:0008006" key="4">
    <source>
        <dbReference type="Google" id="ProtNLM"/>
    </source>
</evidence>
<organism evidence="2 3">
    <name type="scientific">Spirosoma radiotolerans</name>
    <dbReference type="NCBI Taxonomy" id="1379870"/>
    <lineage>
        <taxon>Bacteria</taxon>
        <taxon>Pseudomonadati</taxon>
        <taxon>Bacteroidota</taxon>
        <taxon>Cytophagia</taxon>
        <taxon>Cytophagales</taxon>
        <taxon>Cytophagaceae</taxon>
        <taxon>Spirosoma</taxon>
    </lineage>
</organism>
<feature type="region of interest" description="Disordered" evidence="1">
    <location>
        <begin position="1"/>
        <end position="33"/>
    </location>
</feature>
<dbReference type="EMBL" id="CP010429">
    <property type="protein sequence ID" value="AKD54022.1"/>
    <property type="molecule type" value="Genomic_DNA"/>
</dbReference>
<keyword evidence="3" id="KW-1185">Reference proteome</keyword>
<dbReference type="KEGG" id="srd:SD10_02995"/>
<gene>
    <name evidence="2" type="ORF">SD10_02995</name>
</gene>
<feature type="compositionally biased region" description="Basic residues" evidence="1">
    <location>
        <begin position="23"/>
        <end position="33"/>
    </location>
</feature>
<dbReference type="HOGENOM" id="CLU_1884481_0_0_10"/>
<evidence type="ECO:0000313" key="3">
    <source>
        <dbReference type="Proteomes" id="UP000033054"/>
    </source>
</evidence>